<comment type="subcellular location">
    <subcellularLocation>
        <location evidence="1">Membrane</location>
        <topology evidence="1">Multi-pass membrane protein</topology>
    </subcellularLocation>
</comment>
<dbReference type="EMBL" id="AAXW01000048">
    <property type="protein sequence ID" value="EAZ89299.1"/>
    <property type="molecule type" value="Genomic_DNA"/>
</dbReference>
<name>A3IW64_9CHRO</name>
<dbReference type="GO" id="GO:0033573">
    <property type="term" value="C:high-affinity iron permease complex"/>
    <property type="evidence" value="ECO:0007669"/>
    <property type="project" value="InterPro"/>
</dbReference>
<protein>
    <submittedName>
        <fullName evidence="7">Iron permease FTR1</fullName>
    </submittedName>
</protein>
<feature type="transmembrane region" description="Helical" evidence="6">
    <location>
        <begin position="272"/>
        <end position="292"/>
    </location>
</feature>
<feature type="transmembrane region" description="Helical" evidence="6">
    <location>
        <begin position="190"/>
        <end position="211"/>
    </location>
</feature>
<dbReference type="RefSeq" id="WP_008277620.1">
    <property type="nucleotide sequence ID" value="NZ_AAXW01000048.1"/>
</dbReference>
<dbReference type="Pfam" id="PF03239">
    <property type="entry name" value="FTR1"/>
    <property type="match status" value="1"/>
</dbReference>
<keyword evidence="8" id="KW-1185">Reference proteome</keyword>
<dbReference type="eggNOG" id="COG0672">
    <property type="taxonomic scope" value="Bacteria"/>
</dbReference>
<feature type="transmembrane region" description="Helical" evidence="6">
    <location>
        <begin position="131"/>
        <end position="152"/>
    </location>
</feature>
<organism evidence="7 8">
    <name type="scientific">Crocosphaera chwakensis CCY0110</name>
    <dbReference type="NCBI Taxonomy" id="391612"/>
    <lineage>
        <taxon>Bacteria</taxon>
        <taxon>Bacillati</taxon>
        <taxon>Cyanobacteriota</taxon>
        <taxon>Cyanophyceae</taxon>
        <taxon>Oscillatoriophycideae</taxon>
        <taxon>Chroococcales</taxon>
        <taxon>Aphanothecaceae</taxon>
        <taxon>Crocosphaera</taxon>
        <taxon>Crocosphaera chwakensis</taxon>
    </lineage>
</organism>
<evidence type="ECO:0000313" key="7">
    <source>
        <dbReference type="EMBL" id="EAZ89299.1"/>
    </source>
</evidence>
<feature type="transmembrane region" description="Helical" evidence="6">
    <location>
        <begin position="158"/>
        <end position="178"/>
    </location>
</feature>
<feature type="transmembrane region" description="Helical" evidence="6">
    <location>
        <begin position="78"/>
        <end position="100"/>
    </location>
</feature>
<dbReference type="PANTHER" id="PTHR31632">
    <property type="entry name" value="IRON TRANSPORTER FTH1"/>
    <property type="match status" value="1"/>
</dbReference>
<evidence type="ECO:0000256" key="5">
    <source>
        <dbReference type="ARBA" id="ARBA00023136"/>
    </source>
</evidence>
<evidence type="ECO:0000256" key="2">
    <source>
        <dbReference type="ARBA" id="ARBA00008333"/>
    </source>
</evidence>
<evidence type="ECO:0000313" key="8">
    <source>
        <dbReference type="Proteomes" id="UP000003781"/>
    </source>
</evidence>
<comment type="caution">
    <text evidence="7">The sequence shown here is derived from an EMBL/GenBank/DDBJ whole genome shotgun (WGS) entry which is preliminary data.</text>
</comment>
<dbReference type="OrthoDB" id="8215804at2"/>
<evidence type="ECO:0000256" key="1">
    <source>
        <dbReference type="ARBA" id="ARBA00004141"/>
    </source>
</evidence>
<sequence>MDFSAALPTFVVTLREGFEASLVVGIVLACLKKVEQTQLNRWVYQGIGGGIVASILVGLLLGGILQGVNTYQSPYTPIIKECLATLFGIIAVAMLSWMLIWMTQQGKELKGDVEQGIEAALSGEDSAGKGIFLLVFIAVLREGFETVLFIIAKFENSWKIPTIGATLGLITAATLGFLLFKLGVKINIRLFFKVMGIFLLLVVGGLVLGVLKHLNLVVMFLTQLEPSFSQWCWVPGDSCILGPLVWDGSDILPDKTFPGIILKSLFGYRQTLYLGQIVVYLLFLLIVGTFYFKSLSSPTPPKSAEKVS</sequence>
<accession>A3IW64</accession>
<dbReference type="AlphaFoldDB" id="A3IW64"/>
<comment type="similarity">
    <text evidence="2">Belongs to the oxidase-dependent Fe transporter (OFeT) (TC 9.A.10.1) family.</text>
</comment>
<feature type="transmembrane region" description="Helical" evidence="6">
    <location>
        <begin position="43"/>
        <end position="66"/>
    </location>
</feature>
<keyword evidence="4 6" id="KW-1133">Transmembrane helix</keyword>
<keyword evidence="3 6" id="KW-0812">Transmembrane</keyword>
<evidence type="ECO:0000256" key="4">
    <source>
        <dbReference type="ARBA" id="ARBA00022989"/>
    </source>
</evidence>
<evidence type="ECO:0000256" key="6">
    <source>
        <dbReference type="SAM" id="Phobius"/>
    </source>
</evidence>
<dbReference type="PANTHER" id="PTHR31632:SF2">
    <property type="entry name" value="PLASMA MEMBRANE IRON PERMEASE"/>
    <property type="match status" value="1"/>
</dbReference>
<proteinExistence type="inferred from homology"/>
<gene>
    <name evidence="7" type="ORF">CY0110_08891</name>
</gene>
<dbReference type="Proteomes" id="UP000003781">
    <property type="component" value="Unassembled WGS sequence"/>
</dbReference>
<evidence type="ECO:0000256" key="3">
    <source>
        <dbReference type="ARBA" id="ARBA00022692"/>
    </source>
</evidence>
<keyword evidence="5 6" id="KW-0472">Membrane</keyword>
<dbReference type="InterPro" id="IPR004923">
    <property type="entry name" value="FTR1/Fip1/EfeU"/>
</dbReference>
<reference evidence="7 8" key="1">
    <citation type="submission" date="2007-03" db="EMBL/GenBank/DDBJ databases">
        <authorList>
            <person name="Stal L."/>
            <person name="Ferriera S."/>
            <person name="Johnson J."/>
            <person name="Kravitz S."/>
            <person name="Beeson K."/>
            <person name="Sutton G."/>
            <person name="Rogers Y.-H."/>
            <person name="Friedman R."/>
            <person name="Frazier M."/>
            <person name="Venter J.C."/>
        </authorList>
    </citation>
    <scope>NUCLEOTIDE SEQUENCE [LARGE SCALE GENOMIC DNA]</scope>
    <source>
        <strain evidence="7 8">CCY0110</strain>
    </source>
</reference>
<dbReference type="GO" id="GO:0015093">
    <property type="term" value="F:ferrous iron transmembrane transporter activity"/>
    <property type="evidence" value="ECO:0007669"/>
    <property type="project" value="TreeGrafter"/>
</dbReference>